<feature type="domain" description="Transcription factor NikR nickel binding C-terminal" evidence="4">
    <location>
        <begin position="65"/>
        <end position="119"/>
    </location>
</feature>
<gene>
    <name evidence="5" type="ORF">ENV88_04725</name>
</gene>
<sequence>MPANKVRFGVSLEKDKAETLTKLAEALGGDRSSLISMAIEEFLEERFHLLPQHFCEGVLVVSYPPEQEEKVFRVAEEFKDCILGKLHVHSSTGLCVEIIYVRASSLRIAELHSRIRRTRCKCRFVPSH</sequence>
<dbReference type="InterPro" id="IPR027271">
    <property type="entry name" value="Acetolactate_synth/TF_NikR_C"/>
</dbReference>
<dbReference type="SUPFAM" id="SSF47598">
    <property type="entry name" value="Ribbon-helix-helix"/>
    <property type="match status" value="1"/>
</dbReference>
<dbReference type="Pfam" id="PF08753">
    <property type="entry name" value="NikR_C"/>
    <property type="match status" value="1"/>
</dbReference>
<name>A0A7C3SLG8_THEPE</name>
<dbReference type="InterPro" id="IPR045865">
    <property type="entry name" value="ACT-like_dom_sf"/>
</dbReference>
<dbReference type="InterPro" id="IPR014864">
    <property type="entry name" value="TF_NikR_Ni-bd_C"/>
</dbReference>
<dbReference type="GO" id="GO:0006355">
    <property type="term" value="P:regulation of DNA-templated transcription"/>
    <property type="evidence" value="ECO:0007669"/>
    <property type="project" value="InterPro"/>
</dbReference>
<dbReference type="Gene3D" id="3.30.70.1150">
    <property type="entry name" value="ACT-like. Chain A, domain 2"/>
    <property type="match status" value="1"/>
</dbReference>
<evidence type="ECO:0000313" key="5">
    <source>
        <dbReference type="EMBL" id="HGB25330.1"/>
    </source>
</evidence>
<dbReference type="AlphaFoldDB" id="A0A7C3SLG8"/>
<accession>A0A7C3SLG8</accession>
<dbReference type="InterPro" id="IPR013321">
    <property type="entry name" value="Arc_rbn_hlx_hlx"/>
</dbReference>
<dbReference type="PANTHER" id="PTHR34719:SF2">
    <property type="entry name" value="NICKEL-RESPONSIVE REGULATOR"/>
    <property type="match status" value="1"/>
</dbReference>
<keyword evidence="2" id="KW-0238">DNA-binding</keyword>
<dbReference type="InterPro" id="IPR050192">
    <property type="entry name" value="CopG/NikR_regulator"/>
</dbReference>
<proteinExistence type="predicted"/>
<dbReference type="SUPFAM" id="SSF55021">
    <property type="entry name" value="ACT-like"/>
    <property type="match status" value="1"/>
</dbReference>
<organism evidence="5">
    <name type="scientific">Thermofilum pendens</name>
    <dbReference type="NCBI Taxonomy" id="2269"/>
    <lineage>
        <taxon>Archaea</taxon>
        <taxon>Thermoproteota</taxon>
        <taxon>Thermoprotei</taxon>
        <taxon>Thermofilales</taxon>
        <taxon>Thermofilaceae</taxon>
        <taxon>Thermofilum</taxon>
    </lineage>
</organism>
<dbReference type="Gene3D" id="1.10.1220.10">
    <property type="entry name" value="Met repressor-like"/>
    <property type="match status" value="1"/>
</dbReference>
<evidence type="ECO:0000259" key="4">
    <source>
        <dbReference type="Pfam" id="PF08753"/>
    </source>
</evidence>
<dbReference type="PANTHER" id="PTHR34719">
    <property type="entry name" value="NICKEL-RESPONSIVE REGULATOR"/>
    <property type="match status" value="1"/>
</dbReference>
<dbReference type="EMBL" id="DTIB01000091">
    <property type="protein sequence ID" value="HGB25330.1"/>
    <property type="molecule type" value="Genomic_DNA"/>
</dbReference>
<comment type="caution">
    <text evidence="5">The sequence shown here is derived from an EMBL/GenBank/DDBJ whole genome shotgun (WGS) entry which is preliminary data.</text>
</comment>
<dbReference type="GO" id="GO:0003677">
    <property type="term" value="F:DNA binding"/>
    <property type="evidence" value="ECO:0007669"/>
    <property type="project" value="TreeGrafter"/>
</dbReference>
<keyword evidence="3" id="KW-0804">Transcription</keyword>
<keyword evidence="1" id="KW-0805">Transcription regulation</keyword>
<dbReference type="InterPro" id="IPR010985">
    <property type="entry name" value="Ribbon_hlx_hlx"/>
</dbReference>
<protein>
    <submittedName>
        <fullName evidence="5">Ribbon-helix-helix domain-containing protein</fullName>
    </submittedName>
</protein>
<evidence type="ECO:0000256" key="2">
    <source>
        <dbReference type="ARBA" id="ARBA00023125"/>
    </source>
</evidence>
<reference evidence="5" key="1">
    <citation type="journal article" date="2020" name="mSystems">
        <title>Genome- and Community-Level Interaction Insights into Carbon Utilization and Element Cycling Functions of Hydrothermarchaeota in Hydrothermal Sediment.</title>
        <authorList>
            <person name="Zhou Z."/>
            <person name="Liu Y."/>
            <person name="Xu W."/>
            <person name="Pan J."/>
            <person name="Luo Z.H."/>
            <person name="Li M."/>
        </authorList>
    </citation>
    <scope>NUCLEOTIDE SEQUENCE [LARGE SCALE GENOMIC DNA]</scope>
    <source>
        <strain evidence="5">SpSt-8</strain>
    </source>
</reference>
<evidence type="ECO:0000256" key="1">
    <source>
        <dbReference type="ARBA" id="ARBA00023015"/>
    </source>
</evidence>
<evidence type="ECO:0000256" key="3">
    <source>
        <dbReference type="ARBA" id="ARBA00023163"/>
    </source>
</evidence>